<evidence type="ECO:0000313" key="3">
    <source>
        <dbReference type="Proteomes" id="UP000054047"/>
    </source>
</evidence>
<sequence length="104" mass="11964">MALNGGVTGYDRVFNEDIRQQFAILPLGDKLRQLRLRWQATQGRMKQRWIDKLHDDVKLAAIRPDHEQHQIASTDKQCPPPPPSPNGANAQQEKQENRPKLWCG</sequence>
<feature type="region of interest" description="Disordered" evidence="1">
    <location>
        <begin position="63"/>
        <end position="104"/>
    </location>
</feature>
<organism evidence="2 3">
    <name type="scientific">Ancylostoma duodenale</name>
    <dbReference type="NCBI Taxonomy" id="51022"/>
    <lineage>
        <taxon>Eukaryota</taxon>
        <taxon>Metazoa</taxon>
        <taxon>Ecdysozoa</taxon>
        <taxon>Nematoda</taxon>
        <taxon>Chromadorea</taxon>
        <taxon>Rhabditida</taxon>
        <taxon>Rhabditina</taxon>
        <taxon>Rhabditomorpha</taxon>
        <taxon>Strongyloidea</taxon>
        <taxon>Ancylostomatidae</taxon>
        <taxon>Ancylostomatinae</taxon>
        <taxon>Ancylostoma</taxon>
    </lineage>
</organism>
<dbReference type="AlphaFoldDB" id="A0A0C2D379"/>
<proteinExistence type="predicted"/>
<dbReference type="Proteomes" id="UP000054047">
    <property type="component" value="Unassembled WGS sequence"/>
</dbReference>
<dbReference type="EMBL" id="KN735630">
    <property type="protein sequence ID" value="KIH56512.1"/>
    <property type="molecule type" value="Genomic_DNA"/>
</dbReference>
<feature type="compositionally biased region" description="Basic and acidic residues" evidence="1">
    <location>
        <begin position="93"/>
        <end position="104"/>
    </location>
</feature>
<protein>
    <submittedName>
        <fullName evidence="2">Uncharacterized protein</fullName>
    </submittedName>
</protein>
<gene>
    <name evidence="2" type="ORF">ANCDUO_13307</name>
</gene>
<reference evidence="2 3" key="1">
    <citation type="submission" date="2013-12" db="EMBL/GenBank/DDBJ databases">
        <title>Draft genome of the parsitic nematode Ancylostoma duodenale.</title>
        <authorList>
            <person name="Mitreva M."/>
        </authorList>
    </citation>
    <scope>NUCLEOTIDE SEQUENCE [LARGE SCALE GENOMIC DNA]</scope>
    <source>
        <strain evidence="2 3">Zhejiang</strain>
    </source>
</reference>
<evidence type="ECO:0000313" key="2">
    <source>
        <dbReference type="EMBL" id="KIH56512.1"/>
    </source>
</evidence>
<evidence type="ECO:0000256" key="1">
    <source>
        <dbReference type="SAM" id="MobiDB-lite"/>
    </source>
</evidence>
<name>A0A0C2D379_9BILA</name>
<accession>A0A0C2D379</accession>
<keyword evidence="3" id="KW-1185">Reference proteome</keyword>